<evidence type="ECO:0000313" key="1">
    <source>
        <dbReference type="EMBL" id="EYC19374.1"/>
    </source>
</evidence>
<accession>A0A016UVB3</accession>
<dbReference type="EMBL" id="JARK01001360">
    <property type="protein sequence ID" value="EYC19374.1"/>
    <property type="molecule type" value="Genomic_DNA"/>
</dbReference>
<reference evidence="2" key="1">
    <citation type="journal article" date="2015" name="Nat. Genet.">
        <title>The genome and transcriptome of the zoonotic hookworm Ancylostoma ceylanicum identify infection-specific gene families.</title>
        <authorList>
            <person name="Schwarz E.M."/>
            <person name="Hu Y."/>
            <person name="Antoshechkin I."/>
            <person name="Miller M.M."/>
            <person name="Sternberg P.W."/>
            <person name="Aroian R.V."/>
        </authorList>
    </citation>
    <scope>NUCLEOTIDE SEQUENCE</scope>
    <source>
        <strain evidence="2">HY135</strain>
    </source>
</reference>
<keyword evidence="2" id="KW-1185">Reference proteome</keyword>
<sequence length="80" mass="8562">MVRILYSTLYTIPYTTLCTAPEHALHTKPIALTGVGDTKMAMLASVSTAVSVHEGGYSLSSTYRCDLLAASYTVSDSTQK</sequence>
<comment type="caution">
    <text evidence="1">The sequence shown here is derived from an EMBL/GenBank/DDBJ whole genome shotgun (WGS) entry which is preliminary data.</text>
</comment>
<dbReference type="Proteomes" id="UP000024635">
    <property type="component" value="Unassembled WGS sequence"/>
</dbReference>
<proteinExistence type="predicted"/>
<organism evidence="1 2">
    <name type="scientific">Ancylostoma ceylanicum</name>
    <dbReference type="NCBI Taxonomy" id="53326"/>
    <lineage>
        <taxon>Eukaryota</taxon>
        <taxon>Metazoa</taxon>
        <taxon>Ecdysozoa</taxon>
        <taxon>Nematoda</taxon>
        <taxon>Chromadorea</taxon>
        <taxon>Rhabditida</taxon>
        <taxon>Rhabditina</taxon>
        <taxon>Rhabditomorpha</taxon>
        <taxon>Strongyloidea</taxon>
        <taxon>Ancylostomatidae</taxon>
        <taxon>Ancylostomatinae</taxon>
        <taxon>Ancylostoma</taxon>
    </lineage>
</organism>
<dbReference type="OrthoDB" id="2339771at2759"/>
<evidence type="ECO:0000313" key="2">
    <source>
        <dbReference type="Proteomes" id="UP000024635"/>
    </source>
</evidence>
<name>A0A016UVB3_9BILA</name>
<gene>
    <name evidence="1" type="primary">Acey_s0024.g1049</name>
    <name evidence="1" type="ORF">Y032_0024g1049</name>
</gene>
<protein>
    <submittedName>
        <fullName evidence="1">Uncharacterized protein</fullName>
    </submittedName>
</protein>
<dbReference type="AlphaFoldDB" id="A0A016UVB3"/>